<evidence type="ECO:0000259" key="1">
    <source>
        <dbReference type="Pfam" id="PF12781"/>
    </source>
</evidence>
<dbReference type="PANTHER" id="PTHR46532:SF13">
    <property type="entry name" value="CYTOPLASMIC DYNEIN 1 HEAVY CHAIN 1"/>
    <property type="match status" value="1"/>
</dbReference>
<evidence type="ECO:0000313" key="2">
    <source>
        <dbReference type="EMBL" id="MEQ2176224.1"/>
    </source>
</evidence>
<dbReference type="Pfam" id="PF12781">
    <property type="entry name" value="AAA_9"/>
    <property type="match status" value="1"/>
</dbReference>
<dbReference type="Gene3D" id="6.10.140.1060">
    <property type="match status" value="1"/>
</dbReference>
<feature type="domain" description="Dynein heavy chain ATP-binding dynein motor region" evidence="1">
    <location>
        <begin position="2"/>
        <end position="44"/>
    </location>
</feature>
<dbReference type="InterPro" id="IPR035706">
    <property type="entry name" value="AAA_9"/>
</dbReference>
<organism evidence="2 3">
    <name type="scientific">Goodea atripinnis</name>
    <dbReference type="NCBI Taxonomy" id="208336"/>
    <lineage>
        <taxon>Eukaryota</taxon>
        <taxon>Metazoa</taxon>
        <taxon>Chordata</taxon>
        <taxon>Craniata</taxon>
        <taxon>Vertebrata</taxon>
        <taxon>Euteleostomi</taxon>
        <taxon>Actinopterygii</taxon>
        <taxon>Neopterygii</taxon>
        <taxon>Teleostei</taxon>
        <taxon>Neoteleostei</taxon>
        <taxon>Acanthomorphata</taxon>
        <taxon>Ovalentaria</taxon>
        <taxon>Atherinomorphae</taxon>
        <taxon>Cyprinodontiformes</taxon>
        <taxon>Goodeidae</taxon>
        <taxon>Goodea</taxon>
    </lineage>
</organism>
<dbReference type="Gene3D" id="1.10.8.1220">
    <property type="match status" value="1"/>
</dbReference>
<dbReference type="EMBL" id="JAHRIO010053081">
    <property type="protein sequence ID" value="MEQ2176224.1"/>
    <property type="molecule type" value="Genomic_DNA"/>
</dbReference>
<evidence type="ECO:0000313" key="3">
    <source>
        <dbReference type="Proteomes" id="UP001476798"/>
    </source>
</evidence>
<dbReference type="PANTHER" id="PTHR46532">
    <property type="entry name" value="MALE FERTILITY FACTOR KL5"/>
    <property type="match status" value="1"/>
</dbReference>
<proteinExistence type="predicted"/>
<comment type="caution">
    <text evidence="2">The sequence shown here is derived from an EMBL/GenBank/DDBJ whole genome shotgun (WGS) entry which is preliminary data.</text>
</comment>
<gene>
    <name evidence="2" type="primary">DYNC1H1_4</name>
    <name evidence="2" type="ORF">GOODEAATRI_025850</name>
</gene>
<sequence>EFQLRLRQLEKSLLQALNEVKGRILDDDTIITTLENLKKEAAEVTRKVEETDIVMAEVEAVSQQYLSLSSACSSIYFTMEALNQMHFLYQYSLHFFLDTYHTVLYENANLKSISDHTQRLALITKDLFQHFLRGKEIVLTGTVLPKVKDLTTEQCEAMVRLSRLPAFKDLVAKVEADEVSRDEGSCRRDISFFMWK</sequence>
<reference evidence="2 3" key="1">
    <citation type="submission" date="2021-06" db="EMBL/GenBank/DDBJ databases">
        <authorList>
            <person name="Palmer J.M."/>
        </authorList>
    </citation>
    <scope>NUCLEOTIDE SEQUENCE [LARGE SCALE GENOMIC DNA]</scope>
    <source>
        <strain evidence="2 3">GA_2019</strain>
        <tissue evidence="2">Muscle</tissue>
    </source>
</reference>
<feature type="non-terminal residue" evidence="2">
    <location>
        <position position="1"/>
    </location>
</feature>
<name>A0ABV0NXU5_9TELE</name>
<dbReference type="InterPro" id="IPR026983">
    <property type="entry name" value="DHC"/>
</dbReference>
<accession>A0ABV0NXU5</accession>
<keyword evidence="3" id="KW-1185">Reference proteome</keyword>
<protein>
    <submittedName>
        <fullName evidence="2">Cytoplasmic dynein 1 heavy chain 1</fullName>
    </submittedName>
</protein>
<dbReference type="Proteomes" id="UP001476798">
    <property type="component" value="Unassembled WGS sequence"/>
</dbReference>